<dbReference type="PROSITE" id="PS00455">
    <property type="entry name" value="AMP_BINDING"/>
    <property type="match status" value="1"/>
</dbReference>
<dbReference type="PROSITE" id="PS50075">
    <property type="entry name" value="CARRIER"/>
    <property type="match status" value="1"/>
</dbReference>
<proteinExistence type="predicted"/>
<reference evidence="5" key="1">
    <citation type="journal article" date="2019" name="Int. J. Syst. Evol. Microbiol.">
        <title>The Global Catalogue of Microorganisms (GCM) 10K type strain sequencing project: providing services to taxonomists for standard genome sequencing and annotation.</title>
        <authorList>
            <consortium name="The Broad Institute Genomics Platform"/>
            <consortium name="The Broad Institute Genome Sequencing Center for Infectious Disease"/>
            <person name="Wu L."/>
            <person name="Ma J."/>
        </authorList>
    </citation>
    <scope>NUCLEOTIDE SEQUENCE [LARGE SCALE GENOMIC DNA]</scope>
    <source>
        <strain evidence="5">JCM 18304</strain>
    </source>
</reference>
<dbReference type="InterPro" id="IPR009081">
    <property type="entry name" value="PP-bd_ACP"/>
</dbReference>
<sequence length="603" mass="64331">MPGNGSPLDFNPAPSRSWRAATMHGLFEWCAQRWPDRVALRYRGQEVSYGTLNAAADGYAAALQHRGALPGTVVPVLLPRSPQLFAAMLGVLKCGAAYAALDQRWPATRLRELIAHLDGPVVVTDDDAAWPTPSWRAPGDITDTVPGSAARTVVPVSTDDACAVFFTSGTTGTPKGVLTAHRGNVRLFDDWVFAPLDSGAVMPQALAPTWDAFGLDSWGVLFNGGTLVLLEDTLELATKIRDLVAVHGVNTIFPPTAVFHSMVNNDLDGFSGLRIVGTGGEKLSERHAALFLDAHPQIPLINMYGPVESSVAATYRVVTPEDCDGHDSVPLGVPFPNTQVYVVDGGQPCGFGEQGEVVLGGDGLALGYFKDPELTARKFLPLTVDGQQTLVYHTGDVGHWSDAGLHFDGRGDRQVKIRGYRIELDDVEHHAGALPGVGSCALVPLTGPDGACEDLCLFYTTSGGADLEPDRIRELLEDLLPHYQVPALVQRLDRMPVLEDRKLDRRELVQRAAELRSAPKQAAAAVPLTGTAAQVAALFADIIGVPSVPPDASFFRLGGNSLSAAQLCTRIRRELGTVLRISQIFDDPTVTAIAGLIDAGRAG</sequence>
<keyword evidence="5" id="KW-1185">Reference proteome</keyword>
<keyword evidence="1" id="KW-0596">Phosphopantetheine</keyword>
<gene>
    <name evidence="4" type="ORF">GCM10023322_80350</name>
</gene>
<keyword evidence="2" id="KW-0597">Phosphoprotein</keyword>
<dbReference type="EMBL" id="BAABJQ010000047">
    <property type="protein sequence ID" value="GAA5201070.1"/>
    <property type="molecule type" value="Genomic_DNA"/>
</dbReference>
<dbReference type="RefSeq" id="WP_345638861.1">
    <property type="nucleotide sequence ID" value="NZ_BAABJQ010000047.1"/>
</dbReference>
<dbReference type="Proteomes" id="UP001501570">
    <property type="component" value="Unassembled WGS sequence"/>
</dbReference>
<dbReference type="Gene3D" id="3.40.50.1820">
    <property type="entry name" value="alpha/beta hydrolase"/>
    <property type="match status" value="1"/>
</dbReference>
<dbReference type="Gene3D" id="3.30.300.30">
    <property type="match status" value="1"/>
</dbReference>
<dbReference type="InterPro" id="IPR020806">
    <property type="entry name" value="PKS_PP-bd"/>
</dbReference>
<evidence type="ECO:0000256" key="1">
    <source>
        <dbReference type="ARBA" id="ARBA00022450"/>
    </source>
</evidence>
<dbReference type="InterPro" id="IPR045851">
    <property type="entry name" value="AMP-bd_C_sf"/>
</dbReference>
<dbReference type="PANTHER" id="PTHR45527:SF1">
    <property type="entry name" value="FATTY ACID SYNTHASE"/>
    <property type="match status" value="1"/>
</dbReference>
<dbReference type="Pfam" id="PF00501">
    <property type="entry name" value="AMP-binding"/>
    <property type="match status" value="1"/>
</dbReference>
<organism evidence="4 5">
    <name type="scientific">Rugosimonospora acidiphila</name>
    <dbReference type="NCBI Taxonomy" id="556531"/>
    <lineage>
        <taxon>Bacteria</taxon>
        <taxon>Bacillati</taxon>
        <taxon>Actinomycetota</taxon>
        <taxon>Actinomycetes</taxon>
        <taxon>Micromonosporales</taxon>
        <taxon>Micromonosporaceae</taxon>
        <taxon>Rugosimonospora</taxon>
    </lineage>
</organism>
<evidence type="ECO:0000256" key="2">
    <source>
        <dbReference type="ARBA" id="ARBA00022553"/>
    </source>
</evidence>
<protein>
    <recommendedName>
        <fullName evidence="3">Carrier domain-containing protein</fullName>
    </recommendedName>
</protein>
<dbReference type="InterPro" id="IPR006162">
    <property type="entry name" value="Ppantetheine_attach_site"/>
</dbReference>
<dbReference type="InterPro" id="IPR042099">
    <property type="entry name" value="ANL_N_sf"/>
</dbReference>
<dbReference type="Gene3D" id="3.40.50.12780">
    <property type="entry name" value="N-terminal domain of ligase-like"/>
    <property type="match status" value="1"/>
</dbReference>
<name>A0ABP9SUS6_9ACTN</name>
<dbReference type="SUPFAM" id="SSF56801">
    <property type="entry name" value="Acetyl-CoA synthetase-like"/>
    <property type="match status" value="1"/>
</dbReference>
<dbReference type="InterPro" id="IPR036736">
    <property type="entry name" value="ACP-like_sf"/>
</dbReference>
<comment type="caution">
    <text evidence="4">The sequence shown here is derived from an EMBL/GenBank/DDBJ whole genome shotgun (WGS) entry which is preliminary data.</text>
</comment>
<dbReference type="PROSITE" id="PS00012">
    <property type="entry name" value="PHOSPHOPANTETHEINE"/>
    <property type="match status" value="1"/>
</dbReference>
<dbReference type="SMART" id="SM00823">
    <property type="entry name" value="PKS_PP"/>
    <property type="match status" value="1"/>
</dbReference>
<dbReference type="Pfam" id="PF00550">
    <property type="entry name" value="PP-binding"/>
    <property type="match status" value="1"/>
</dbReference>
<evidence type="ECO:0000259" key="3">
    <source>
        <dbReference type="PROSITE" id="PS50075"/>
    </source>
</evidence>
<dbReference type="PANTHER" id="PTHR45527">
    <property type="entry name" value="NONRIBOSOMAL PEPTIDE SYNTHETASE"/>
    <property type="match status" value="1"/>
</dbReference>
<dbReference type="InterPro" id="IPR000873">
    <property type="entry name" value="AMP-dep_synth/lig_dom"/>
</dbReference>
<dbReference type="SUPFAM" id="SSF47336">
    <property type="entry name" value="ACP-like"/>
    <property type="match status" value="1"/>
</dbReference>
<feature type="domain" description="Carrier" evidence="3">
    <location>
        <begin position="526"/>
        <end position="601"/>
    </location>
</feature>
<dbReference type="InterPro" id="IPR020845">
    <property type="entry name" value="AMP-binding_CS"/>
</dbReference>
<evidence type="ECO:0000313" key="5">
    <source>
        <dbReference type="Proteomes" id="UP001501570"/>
    </source>
</evidence>
<accession>A0ABP9SUS6</accession>
<evidence type="ECO:0000313" key="4">
    <source>
        <dbReference type="EMBL" id="GAA5201070.1"/>
    </source>
</evidence>
<dbReference type="InterPro" id="IPR029058">
    <property type="entry name" value="AB_hydrolase_fold"/>
</dbReference>